<accession>A0A368HAF2</accession>
<dbReference type="SUPFAM" id="SSF55797">
    <property type="entry name" value="PR-1-like"/>
    <property type="match status" value="2"/>
</dbReference>
<evidence type="ECO:0000313" key="4">
    <source>
        <dbReference type="Proteomes" id="UP000252519"/>
    </source>
</evidence>
<keyword evidence="4" id="KW-1185">Reference proteome</keyword>
<feature type="domain" description="SCP" evidence="2">
    <location>
        <begin position="237"/>
        <end position="419"/>
    </location>
</feature>
<evidence type="ECO:0000259" key="2">
    <source>
        <dbReference type="SMART" id="SM00198"/>
    </source>
</evidence>
<dbReference type="CDD" id="cd05380">
    <property type="entry name" value="CAP_euk"/>
    <property type="match status" value="2"/>
</dbReference>
<dbReference type="STRING" id="29170.A0A368HAF2"/>
<dbReference type="PRINTS" id="PR00838">
    <property type="entry name" value="V5ALLERGEN"/>
</dbReference>
<feature type="domain" description="SCP" evidence="2">
    <location>
        <begin position="35"/>
        <end position="186"/>
    </location>
</feature>
<proteinExistence type="predicted"/>
<dbReference type="InterPro" id="IPR014044">
    <property type="entry name" value="CAP_dom"/>
</dbReference>
<dbReference type="InterPro" id="IPR018244">
    <property type="entry name" value="Allrgn_V5/Tpx1_CS"/>
</dbReference>
<dbReference type="PANTHER" id="PTHR10334">
    <property type="entry name" value="CYSTEINE-RICH SECRETORY PROTEIN-RELATED"/>
    <property type="match status" value="1"/>
</dbReference>
<feature type="signal peptide" evidence="1">
    <location>
        <begin position="1"/>
        <end position="20"/>
    </location>
</feature>
<evidence type="ECO:0000256" key="1">
    <source>
        <dbReference type="SAM" id="SignalP"/>
    </source>
</evidence>
<comment type="caution">
    <text evidence="3">The sequence shown here is derived from an EMBL/GenBank/DDBJ whole genome shotgun (WGS) entry which is preliminary data.</text>
</comment>
<dbReference type="SMART" id="SM00198">
    <property type="entry name" value="SCP"/>
    <property type="match status" value="2"/>
</dbReference>
<reference evidence="3 4" key="1">
    <citation type="submission" date="2014-10" db="EMBL/GenBank/DDBJ databases">
        <title>Draft genome of the hookworm Ancylostoma caninum.</title>
        <authorList>
            <person name="Mitreva M."/>
        </authorList>
    </citation>
    <scope>NUCLEOTIDE SEQUENCE [LARGE SCALE GENOMIC DNA]</scope>
    <source>
        <strain evidence="3 4">Baltimore</strain>
    </source>
</reference>
<dbReference type="EMBL" id="JOJR01000001">
    <property type="protein sequence ID" value="RCN53516.1"/>
    <property type="molecule type" value="Genomic_DNA"/>
</dbReference>
<dbReference type="PROSITE" id="PS01009">
    <property type="entry name" value="CRISP_1"/>
    <property type="match status" value="1"/>
</dbReference>
<dbReference type="InterPro" id="IPR035940">
    <property type="entry name" value="CAP_sf"/>
</dbReference>
<dbReference type="Pfam" id="PF00188">
    <property type="entry name" value="CAP"/>
    <property type="match status" value="2"/>
</dbReference>
<dbReference type="Gene3D" id="3.40.33.10">
    <property type="entry name" value="CAP"/>
    <property type="match status" value="2"/>
</dbReference>
<dbReference type="OrthoDB" id="5849517at2759"/>
<dbReference type="PRINTS" id="PR00837">
    <property type="entry name" value="V5TPXLIKE"/>
</dbReference>
<feature type="chain" id="PRO_5017057931" evidence="1">
    <location>
        <begin position="21"/>
        <end position="451"/>
    </location>
</feature>
<dbReference type="InterPro" id="IPR002413">
    <property type="entry name" value="V5_allergen-like"/>
</dbReference>
<name>A0A368HAF2_ANCCA</name>
<keyword evidence="1" id="KW-0732">Signal</keyword>
<gene>
    <name evidence="3" type="ORF">ANCCAN_00009</name>
</gene>
<dbReference type="AlphaFoldDB" id="A0A368HAF2"/>
<protein>
    <submittedName>
        <fullName evidence="3">SCP-like protein</fullName>
    </submittedName>
</protein>
<dbReference type="InterPro" id="IPR001283">
    <property type="entry name" value="CRISP-related"/>
</dbReference>
<evidence type="ECO:0000313" key="3">
    <source>
        <dbReference type="EMBL" id="RCN53516.1"/>
    </source>
</evidence>
<organism evidence="3 4">
    <name type="scientific">Ancylostoma caninum</name>
    <name type="common">Dog hookworm</name>
    <dbReference type="NCBI Taxonomy" id="29170"/>
    <lineage>
        <taxon>Eukaryota</taxon>
        <taxon>Metazoa</taxon>
        <taxon>Ecdysozoa</taxon>
        <taxon>Nematoda</taxon>
        <taxon>Chromadorea</taxon>
        <taxon>Rhabditida</taxon>
        <taxon>Rhabditina</taxon>
        <taxon>Rhabditomorpha</taxon>
        <taxon>Strongyloidea</taxon>
        <taxon>Ancylostomatidae</taxon>
        <taxon>Ancylostomatinae</taxon>
        <taxon>Ancylostoma</taxon>
    </lineage>
</organism>
<sequence>MASSALLALLVVAVVASSTGQKGAFKCSNPGLSDDLRQLFLNYHNDARRRVAKGIEPNKVGKLNPAKNMYKLEWDCAMEKQAQDAVASCSGDFASIDNMGENINRFSSFRGFSDPRMQINSTLNSWWGVAQKYGVTDKGNKYTDHNLYTFANMVFSETTKLGCAYKVCGRVMAITCLYNAIGYYDGGVMWETGKACTKGSDCTTHPNSVCDAGLCVRGADIPDTNNICPSNSGMTDAAREKFLEMHNKLRSSVARGLEPDGLGGNAPKAAKMLKMVYDCSVEASALRHAKKCIYKHSNKADRKGLGENLYKSGGIKFDKVKAAAQVRLITTSNMELVLTSCSLLLLLQASQLWWDELKEYGVGPANKLTPALWSRPDKPIGHYTQMAWEKSYKLGCAVEHCPSFTIGVCQYGPVGNIIGQTIYTVGKPCTRDSECPGSYRCSAAEGLCNVV</sequence>
<dbReference type="Proteomes" id="UP000252519">
    <property type="component" value="Unassembled WGS sequence"/>
</dbReference>
<dbReference type="GO" id="GO:0005576">
    <property type="term" value="C:extracellular region"/>
    <property type="evidence" value="ECO:0007669"/>
    <property type="project" value="InterPro"/>
</dbReference>